<comment type="caution">
    <text evidence="1">The sequence shown here is derived from an EMBL/GenBank/DDBJ whole genome shotgun (WGS) entry which is preliminary data.</text>
</comment>
<reference evidence="1 2" key="1">
    <citation type="journal article" date="2024" name="BMC Genomics">
        <title>De novo assembly and annotation of Popillia japonica's genome with initial clues to its potential as an invasive pest.</title>
        <authorList>
            <person name="Cucini C."/>
            <person name="Boschi S."/>
            <person name="Funari R."/>
            <person name="Cardaioli E."/>
            <person name="Iannotti N."/>
            <person name="Marturano G."/>
            <person name="Paoli F."/>
            <person name="Bruttini M."/>
            <person name="Carapelli A."/>
            <person name="Frati F."/>
            <person name="Nardi F."/>
        </authorList>
    </citation>
    <scope>NUCLEOTIDE SEQUENCE [LARGE SCALE GENOMIC DNA]</scope>
    <source>
        <strain evidence="1">DMR45628</strain>
    </source>
</reference>
<accession>A0AAW1MIK9</accession>
<keyword evidence="2" id="KW-1185">Reference proteome</keyword>
<gene>
    <name evidence="1" type="ORF">QE152_g6457</name>
</gene>
<evidence type="ECO:0008006" key="3">
    <source>
        <dbReference type="Google" id="ProtNLM"/>
    </source>
</evidence>
<sequence length="81" mass="9636">MTGSQYIKKCIVANSKGETSNRYRFLVKNEQIKKIWIDRINNDELFHYSDQQLYNIVFVCGAHFCQYAKPHENLQLKHCPQ</sequence>
<organism evidence="1 2">
    <name type="scientific">Popillia japonica</name>
    <name type="common">Japanese beetle</name>
    <dbReference type="NCBI Taxonomy" id="7064"/>
    <lineage>
        <taxon>Eukaryota</taxon>
        <taxon>Metazoa</taxon>
        <taxon>Ecdysozoa</taxon>
        <taxon>Arthropoda</taxon>
        <taxon>Hexapoda</taxon>
        <taxon>Insecta</taxon>
        <taxon>Pterygota</taxon>
        <taxon>Neoptera</taxon>
        <taxon>Endopterygota</taxon>
        <taxon>Coleoptera</taxon>
        <taxon>Polyphaga</taxon>
        <taxon>Scarabaeiformia</taxon>
        <taxon>Scarabaeidae</taxon>
        <taxon>Rutelinae</taxon>
        <taxon>Popillia</taxon>
    </lineage>
</organism>
<proteinExistence type="predicted"/>
<dbReference type="EMBL" id="JASPKY010000043">
    <property type="protein sequence ID" value="KAK9745975.1"/>
    <property type="molecule type" value="Genomic_DNA"/>
</dbReference>
<protein>
    <recommendedName>
        <fullName evidence="3">THAP-type domain-containing protein</fullName>
    </recommendedName>
</protein>
<dbReference type="AlphaFoldDB" id="A0AAW1MIK9"/>
<evidence type="ECO:0000313" key="2">
    <source>
        <dbReference type="Proteomes" id="UP001458880"/>
    </source>
</evidence>
<evidence type="ECO:0000313" key="1">
    <source>
        <dbReference type="EMBL" id="KAK9745975.1"/>
    </source>
</evidence>
<dbReference type="Proteomes" id="UP001458880">
    <property type="component" value="Unassembled WGS sequence"/>
</dbReference>
<name>A0AAW1MIK9_POPJA</name>